<evidence type="ECO:0000256" key="1">
    <source>
        <dbReference type="SAM" id="MobiDB-lite"/>
    </source>
</evidence>
<reference evidence="2 3" key="1">
    <citation type="submission" date="2021-03" db="EMBL/GenBank/DDBJ databases">
        <title>Genomic Encyclopedia of Type Strains, Phase IV (KMG-IV): sequencing the most valuable type-strain genomes for metagenomic binning, comparative biology and taxonomic classification.</title>
        <authorList>
            <person name="Goeker M."/>
        </authorList>
    </citation>
    <scope>NUCLEOTIDE SEQUENCE [LARGE SCALE GENOMIC DNA]</scope>
    <source>
        <strain evidence="2 3">DSM 40499</strain>
    </source>
</reference>
<gene>
    <name evidence="2" type="ORF">J2Z21_008011</name>
</gene>
<proteinExistence type="predicted"/>
<keyword evidence="3" id="KW-1185">Reference proteome</keyword>
<protein>
    <submittedName>
        <fullName evidence="2">Uncharacterized protein</fullName>
    </submittedName>
</protein>
<feature type="region of interest" description="Disordered" evidence="1">
    <location>
        <begin position="16"/>
        <end position="45"/>
    </location>
</feature>
<comment type="caution">
    <text evidence="2">The sequence shown here is derived from an EMBL/GenBank/DDBJ whole genome shotgun (WGS) entry which is preliminary data.</text>
</comment>
<dbReference type="EMBL" id="JAGGLP010000025">
    <property type="protein sequence ID" value="MBP2054999.1"/>
    <property type="molecule type" value="Genomic_DNA"/>
</dbReference>
<sequence length="73" mass="7562">MGRRQLRARLAGHRCGVGVKGESPPHYDGVPSARIGPTGHQERKGQCAGASVTTTSSMLRSIASGFDATALAQ</sequence>
<name>A0ABS4M5Q3_9ACTN</name>
<dbReference type="Proteomes" id="UP001519309">
    <property type="component" value="Unassembled WGS sequence"/>
</dbReference>
<evidence type="ECO:0000313" key="2">
    <source>
        <dbReference type="EMBL" id="MBP2054999.1"/>
    </source>
</evidence>
<evidence type="ECO:0000313" key="3">
    <source>
        <dbReference type="Proteomes" id="UP001519309"/>
    </source>
</evidence>
<organism evidence="2 3">
    <name type="scientific">Streptomyces griseochromogenes</name>
    <dbReference type="NCBI Taxonomy" id="68214"/>
    <lineage>
        <taxon>Bacteria</taxon>
        <taxon>Bacillati</taxon>
        <taxon>Actinomycetota</taxon>
        <taxon>Actinomycetes</taxon>
        <taxon>Kitasatosporales</taxon>
        <taxon>Streptomycetaceae</taxon>
        <taxon>Streptomyces</taxon>
    </lineage>
</organism>
<accession>A0ABS4M5Q3</accession>